<evidence type="ECO:0000256" key="6">
    <source>
        <dbReference type="ARBA" id="ARBA00022989"/>
    </source>
</evidence>
<dbReference type="GO" id="GO:0016763">
    <property type="term" value="F:pentosyltransferase activity"/>
    <property type="evidence" value="ECO:0007669"/>
    <property type="project" value="TreeGrafter"/>
</dbReference>
<proteinExistence type="predicted"/>
<name>A0A5M8P2T0_9BACT</name>
<keyword evidence="2" id="KW-1003">Cell membrane</keyword>
<evidence type="ECO:0000256" key="8">
    <source>
        <dbReference type="SAM" id="Phobius"/>
    </source>
</evidence>
<evidence type="ECO:0000313" key="10">
    <source>
        <dbReference type="EMBL" id="KAA6302704.1"/>
    </source>
</evidence>
<dbReference type="GO" id="GO:0009103">
    <property type="term" value="P:lipopolysaccharide biosynthetic process"/>
    <property type="evidence" value="ECO:0007669"/>
    <property type="project" value="UniProtKB-ARBA"/>
</dbReference>
<feature type="transmembrane region" description="Helical" evidence="8">
    <location>
        <begin position="479"/>
        <end position="497"/>
    </location>
</feature>
<dbReference type="GO" id="GO:0005886">
    <property type="term" value="C:plasma membrane"/>
    <property type="evidence" value="ECO:0007669"/>
    <property type="project" value="UniProtKB-SubCell"/>
</dbReference>
<evidence type="ECO:0000256" key="1">
    <source>
        <dbReference type="ARBA" id="ARBA00004651"/>
    </source>
</evidence>
<feature type="transmembrane region" description="Helical" evidence="8">
    <location>
        <begin position="404"/>
        <end position="423"/>
    </location>
</feature>
<dbReference type="Proteomes" id="UP000324575">
    <property type="component" value="Unassembled WGS sequence"/>
</dbReference>
<evidence type="ECO:0000256" key="4">
    <source>
        <dbReference type="ARBA" id="ARBA00022679"/>
    </source>
</evidence>
<evidence type="ECO:0000256" key="7">
    <source>
        <dbReference type="ARBA" id="ARBA00023136"/>
    </source>
</evidence>
<feature type="transmembrane region" description="Helical" evidence="8">
    <location>
        <begin position="430"/>
        <end position="448"/>
    </location>
</feature>
<evidence type="ECO:0000259" key="9">
    <source>
        <dbReference type="Pfam" id="PF13231"/>
    </source>
</evidence>
<comment type="caution">
    <text evidence="10">The sequence shown here is derived from an EMBL/GenBank/DDBJ whole genome shotgun (WGS) entry which is preliminary data.</text>
</comment>
<dbReference type="PANTHER" id="PTHR33908">
    <property type="entry name" value="MANNOSYLTRANSFERASE YKCB-RELATED"/>
    <property type="match status" value="1"/>
</dbReference>
<accession>A0A5M8P2T0</accession>
<dbReference type="AlphaFoldDB" id="A0A5M8P2T0"/>
<gene>
    <name evidence="10" type="ORF">EZS26_001211</name>
</gene>
<organism evidence="10 11">
    <name type="scientific">Candidatus Ordinivivax streblomastigis</name>
    <dbReference type="NCBI Taxonomy" id="2540710"/>
    <lineage>
        <taxon>Bacteria</taxon>
        <taxon>Pseudomonadati</taxon>
        <taxon>Bacteroidota</taxon>
        <taxon>Bacteroidia</taxon>
        <taxon>Bacteroidales</taxon>
        <taxon>Candidatus Ordinivivax</taxon>
    </lineage>
</organism>
<feature type="transmembrane region" description="Helical" evidence="8">
    <location>
        <begin position="38"/>
        <end position="58"/>
    </location>
</feature>
<keyword evidence="6 8" id="KW-1133">Transmembrane helix</keyword>
<feature type="transmembrane region" description="Helical" evidence="8">
    <location>
        <begin position="105"/>
        <end position="122"/>
    </location>
</feature>
<dbReference type="Pfam" id="PF13231">
    <property type="entry name" value="PMT_2"/>
    <property type="match status" value="1"/>
</dbReference>
<feature type="transmembrane region" description="Helical" evidence="8">
    <location>
        <begin position="64"/>
        <end position="84"/>
    </location>
</feature>
<feature type="transmembrane region" description="Helical" evidence="8">
    <location>
        <begin position="6"/>
        <end position="26"/>
    </location>
</feature>
<feature type="domain" description="Glycosyltransferase RgtA/B/C/D-like" evidence="9">
    <location>
        <begin position="174"/>
        <end position="316"/>
    </location>
</feature>
<keyword evidence="3" id="KW-0328">Glycosyltransferase</keyword>
<feature type="transmembrane region" description="Helical" evidence="8">
    <location>
        <begin position="298"/>
        <end position="317"/>
    </location>
</feature>
<dbReference type="PANTHER" id="PTHR33908:SF11">
    <property type="entry name" value="MEMBRANE PROTEIN"/>
    <property type="match status" value="1"/>
</dbReference>
<dbReference type="InterPro" id="IPR050297">
    <property type="entry name" value="LipidA_mod_glycosyltrf_83"/>
</dbReference>
<evidence type="ECO:0000256" key="2">
    <source>
        <dbReference type="ARBA" id="ARBA00022475"/>
    </source>
</evidence>
<dbReference type="InterPro" id="IPR038731">
    <property type="entry name" value="RgtA/B/C-like"/>
</dbReference>
<keyword evidence="5 8" id="KW-0812">Transmembrane</keyword>
<keyword evidence="4" id="KW-0808">Transferase</keyword>
<dbReference type="EMBL" id="SNRX01000006">
    <property type="protein sequence ID" value="KAA6302704.1"/>
    <property type="molecule type" value="Genomic_DNA"/>
</dbReference>
<feature type="transmembrane region" description="Helical" evidence="8">
    <location>
        <begin position="178"/>
        <end position="198"/>
    </location>
</feature>
<evidence type="ECO:0000256" key="3">
    <source>
        <dbReference type="ARBA" id="ARBA00022676"/>
    </source>
</evidence>
<feature type="transmembrane region" description="Helical" evidence="8">
    <location>
        <begin position="261"/>
        <end position="291"/>
    </location>
</feature>
<feature type="transmembrane region" description="Helical" evidence="8">
    <location>
        <begin position="454"/>
        <end position="470"/>
    </location>
</feature>
<comment type="subcellular location">
    <subcellularLocation>
        <location evidence="1">Cell membrane</location>
        <topology evidence="1">Multi-pass membrane protein</topology>
    </subcellularLocation>
</comment>
<evidence type="ECO:0000313" key="11">
    <source>
        <dbReference type="Proteomes" id="UP000324575"/>
    </source>
</evidence>
<reference evidence="10 11" key="1">
    <citation type="submission" date="2019-03" db="EMBL/GenBank/DDBJ databases">
        <title>Single cell metagenomics reveals metabolic interactions within the superorganism composed of flagellate Streblomastix strix and complex community of Bacteroidetes bacteria on its surface.</title>
        <authorList>
            <person name="Treitli S.C."/>
            <person name="Kolisko M."/>
            <person name="Husnik F."/>
            <person name="Keeling P."/>
            <person name="Hampl V."/>
        </authorList>
    </citation>
    <scope>NUCLEOTIDE SEQUENCE [LARGE SCALE GENOMIC DNA]</scope>
    <source>
        <strain evidence="10">St1</strain>
    </source>
</reference>
<protein>
    <recommendedName>
        <fullName evidence="9">Glycosyltransferase RgtA/B/C/D-like domain-containing protein</fullName>
    </recommendedName>
</protein>
<feature type="transmembrane region" description="Helical" evidence="8">
    <location>
        <begin position="210"/>
        <end position="228"/>
    </location>
</feature>
<sequence>MIHYFLVNTSVFSFGLLHFIIMWRLVYLSTKKDWRSSFISSALYCGVVVWSLTELLSYFKMLDFTGILCGWIGYDVCLLSFLFYKHREKVFSRSKLSSFSIRWEYCFLGFILFVTFFIAVVYPPNNWDSQTYHLPKIEHWLQNKSLNHDYTSITRQVILAPFAEMVIMHGRVLSGGDWLMNLVQWGAFLGTIIVVSKIASRLGLNKTMQIATMLFFATVPMAILQASSTQTDLVEAFWIVCLAERLLAWKKEGTLRQSIDFGIALGLAILTKGTAYSIAFPFVIVFAIISFRKYRNQLAKAFVAALICLILNTPHYIRNYIAFNDILGVPEGTASNFSVQSFFITALSDIYANIPFPVPYYSNEFKVVLENVDKTIYPSGIPYIYSGRGWISHLGGMLPFHEDSVSNTFHLLLIIITVVLSFRNKNSKKYMLIVLGSWGMFAFCIPWQPWITRLQVPLFALSAPIFALALKDRSTLKNFCLFVLCFFALFSLFLNYSRPLLPVKFLNLTSQTTVWNTSRDKLMFNNRPSLGLYYTEACEVIAKTGKTNIGLIIGGDTWEYPLWQYFRYSAHPLPHITHQKADSIHPATEIIFIFETLDLPQFVVDYSAVFVKPLIFQRNTINPNQWDLLYK</sequence>
<keyword evidence="7 8" id="KW-0472">Membrane</keyword>
<evidence type="ECO:0000256" key="5">
    <source>
        <dbReference type="ARBA" id="ARBA00022692"/>
    </source>
</evidence>